<comment type="similarity">
    <text evidence="3">Belongs to the securin family.</text>
</comment>
<keyword evidence="5" id="KW-0132">Cell division</keyword>
<protein>
    <recommendedName>
        <fullName evidence="13">Securin</fullName>
    </recommendedName>
</protein>
<dbReference type="PANTHER" id="PTHR10418:SF2">
    <property type="entry name" value="SECURIN"/>
    <property type="match status" value="1"/>
</dbReference>
<keyword evidence="7" id="KW-0498">Mitosis</keyword>
<dbReference type="Proteomes" id="UP001557470">
    <property type="component" value="Unassembled WGS sequence"/>
</dbReference>
<evidence type="ECO:0000256" key="6">
    <source>
        <dbReference type="ARBA" id="ARBA00022737"/>
    </source>
</evidence>
<keyword evidence="10" id="KW-0729">SH3-binding</keyword>
<keyword evidence="6" id="KW-0677">Repeat</keyword>
<dbReference type="GO" id="GO:0007059">
    <property type="term" value="P:chromosome segregation"/>
    <property type="evidence" value="ECO:0007669"/>
    <property type="project" value="UniProtKB-KW"/>
</dbReference>
<comment type="subcellular location">
    <subcellularLocation>
        <location evidence="2">Cytoplasm</location>
    </subcellularLocation>
    <subcellularLocation>
        <location evidence="1">Nucleus</location>
    </subcellularLocation>
</comment>
<evidence type="ECO:0000256" key="3">
    <source>
        <dbReference type="ARBA" id="ARBA00009264"/>
    </source>
</evidence>
<dbReference type="EMBL" id="JAGEUA010000006">
    <property type="protein sequence ID" value="KAL0973643.1"/>
    <property type="molecule type" value="Genomic_DNA"/>
</dbReference>
<dbReference type="GO" id="GO:0051301">
    <property type="term" value="P:cell division"/>
    <property type="evidence" value="ECO:0007669"/>
    <property type="project" value="UniProtKB-KW"/>
</dbReference>
<evidence type="ECO:0000313" key="14">
    <source>
        <dbReference type="EMBL" id="KAL0973643.1"/>
    </source>
</evidence>
<gene>
    <name evidence="14" type="ORF">UPYG_G00207820</name>
</gene>
<evidence type="ECO:0000256" key="9">
    <source>
        <dbReference type="ARBA" id="ARBA00022843"/>
    </source>
</evidence>
<organism evidence="14 15">
    <name type="scientific">Umbra pygmaea</name>
    <name type="common">Eastern mudminnow</name>
    <dbReference type="NCBI Taxonomy" id="75934"/>
    <lineage>
        <taxon>Eukaryota</taxon>
        <taxon>Metazoa</taxon>
        <taxon>Chordata</taxon>
        <taxon>Craniata</taxon>
        <taxon>Vertebrata</taxon>
        <taxon>Euteleostomi</taxon>
        <taxon>Actinopterygii</taxon>
        <taxon>Neopterygii</taxon>
        <taxon>Teleostei</taxon>
        <taxon>Protacanthopterygii</taxon>
        <taxon>Esociformes</taxon>
        <taxon>Umbridae</taxon>
        <taxon>Umbra</taxon>
    </lineage>
</organism>
<dbReference type="GO" id="GO:0005737">
    <property type="term" value="C:cytoplasm"/>
    <property type="evidence" value="ECO:0007669"/>
    <property type="project" value="UniProtKB-SubCell"/>
</dbReference>
<evidence type="ECO:0000313" key="15">
    <source>
        <dbReference type="Proteomes" id="UP001557470"/>
    </source>
</evidence>
<dbReference type="AlphaFoldDB" id="A0ABD0X9W5"/>
<proteinExistence type="inferred from homology"/>
<evidence type="ECO:0000256" key="13">
    <source>
        <dbReference type="ARBA" id="ARBA00039185"/>
    </source>
</evidence>
<evidence type="ECO:0000256" key="11">
    <source>
        <dbReference type="ARBA" id="ARBA00023242"/>
    </source>
</evidence>
<name>A0ABD0X9W5_UMBPY</name>
<dbReference type="InterPro" id="IPR006940">
    <property type="entry name" value="Securin_separation_inhibitor"/>
</dbReference>
<dbReference type="PANTHER" id="PTHR10418">
    <property type="entry name" value="SECURIN-3"/>
    <property type="match status" value="1"/>
</dbReference>
<keyword evidence="12" id="KW-0131">Cell cycle</keyword>
<evidence type="ECO:0000256" key="12">
    <source>
        <dbReference type="ARBA" id="ARBA00023306"/>
    </source>
</evidence>
<keyword evidence="11" id="KW-0539">Nucleus</keyword>
<evidence type="ECO:0000256" key="10">
    <source>
        <dbReference type="ARBA" id="ARBA00023036"/>
    </source>
</evidence>
<reference evidence="14 15" key="1">
    <citation type="submission" date="2024-06" db="EMBL/GenBank/DDBJ databases">
        <authorList>
            <person name="Pan Q."/>
            <person name="Wen M."/>
            <person name="Jouanno E."/>
            <person name="Zahm M."/>
            <person name="Klopp C."/>
            <person name="Cabau C."/>
            <person name="Louis A."/>
            <person name="Berthelot C."/>
            <person name="Parey E."/>
            <person name="Roest Crollius H."/>
            <person name="Montfort J."/>
            <person name="Robinson-Rechavi M."/>
            <person name="Bouchez O."/>
            <person name="Lampietro C."/>
            <person name="Lopez Roques C."/>
            <person name="Donnadieu C."/>
            <person name="Postlethwait J."/>
            <person name="Bobe J."/>
            <person name="Verreycken H."/>
            <person name="Guiguen Y."/>
        </authorList>
    </citation>
    <scope>NUCLEOTIDE SEQUENCE [LARGE SCALE GENOMIC DNA]</scope>
    <source>
        <strain evidence="14">Up_M1</strain>
        <tissue evidence="14">Testis</tissue>
    </source>
</reference>
<keyword evidence="4" id="KW-0963">Cytoplasm</keyword>
<evidence type="ECO:0000256" key="7">
    <source>
        <dbReference type="ARBA" id="ARBA00022776"/>
    </source>
</evidence>
<evidence type="ECO:0000256" key="4">
    <source>
        <dbReference type="ARBA" id="ARBA00022490"/>
    </source>
</evidence>
<keyword evidence="15" id="KW-1185">Reference proteome</keyword>
<evidence type="ECO:0000256" key="5">
    <source>
        <dbReference type="ARBA" id="ARBA00022618"/>
    </source>
</evidence>
<comment type="caution">
    <text evidence="14">The sequence shown here is derived from an EMBL/GenBank/DDBJ whole genome shotgun (WGS) entry which is preliminary data.</text>
</comment>
<keyword evidence="9" id="KW-0832">Ubl conjugation</keyword>
<keyword evidence="8" id="KW-0159">Chromosome partition</keyword>
<evidence type="ECO:0000256" key="2">
    <source>
        <dbReference type="ARBA" id="ARBA00004496"/>
    </source>
</evidence>
<evidence type="ECO:0000256" key="8">
    <source>
        <dbReference type="ARBA" id="ARBA00022829"/>
    </source>
</evidence>
<evidence type="ECO:0000256" key="1">
    <source>
        <dbReference type="ARBA" id="ARBA00004123"/>
    </source>
</evidence>
<dbReference type="GO" id="GO:0005634">
    <property type="term" value="C:nucleus"/>
    <property type="evidence" value="ECO:0007669"/>
    <property type="project" value="UniProtKB-SubCell"/>
</dbReference>
<sequence>MSSIFSERENATILTPGLKMRQRLPSAQGNILKTPLTGIKLKAPLPSGRKALGAVNKICFAPAVNGKEKSKIIERKDTKVRTLTSIKVEEYPDIENFIPYDPLEFENYIFPEDVVRLSHLALPGMGFLPQMHHLPEEDFAVLEEYQPMSPLKNTHRSDFCSTEFDAFLQTINDVTIDMPPVTE</sequence>
<accession>A0ABD0X9W5</accession>
<dbReference type="GO" id="GO:0017124">
    <property type="term" value="F:SH3 domain binding"/>
    <property type="evidence" value="ECO:0007669"/>
    <property type="project" value="UniProtKB-KW"/>
</dbReference>